<dbReference type="PANTHER" id="PTHR43643">
    <property type="entry name" value="HISTIDINOL-PHOSPHATE AMINOTRANSFERASE 2"/>
    <property type="match status" value="1"/>
</dbReference>
<dbReference type="SUPFAM" id="SSF53383">
    <property type="entry name" value="PLP-dependent transferases"/>
    <property type="match status" value="1"/>
</dbReference>
<evidence type="ECO:0000256" key="9">
    <source>
        <dbReference type="ARBA" id="ARBA00047481"/>
    </source>
</evidence>
<evidence type="ECO:0000256" key="3">
    <source>
        <dbReference type="ARBA" id="ARBA00012748"/>
    </source>
</evidence>
<dbReference type="Gene3D" id="3.90.1150.10">
    <property type="entry name" value="Aspartate Aminotransferase, domain 1"/>
    <property type="match status" value="1"/>
</dbReference>
<feature type="domain" description="Aminotransferase class I/classII large" evidence="10">
    <location>
        <begin position="43"/>
        <end position="358"/>
    </location>
</feature>
<keyword evidence="4 11" id="KW-0032">Aminotransferase</keyword>
<dbReference type="RefSeq" id="WP_114899031.1">
    <property type="nucleotide sequence ID" value="NZ_CP031222.1"/>
</dbReference>
<dbReference type="InterPro" id="IPR004839">
    <property type="entry name" value="Aminotransferase_I/II_large"/>
</dbReference>
<dbReference type="KEGG" id="mbah:HYN46_08765"/>
<dbReference type="OrthoDB" id="9813612at2"/>
<dbReference type="InterPro" id="IPR015424">
    <property type="entry name" value="PyrdxlP-dep_Trfase"/>
</dbReference>
<sequence length="373" mass="40962">MSSNSNVPSNKDLLAKIVDALPHTTPFKAPEAIEVELGRTFMLRLGANESNWGCSPLAQRAAEDIASHLFKYGDPQSVELRTLLSKKLNYSIDSILIGEGIDGLIGLIIRAFINPNDHVITTHGSYPTFNFHANGFGARLIEIPYAGDQIDLDGLLSAAIQYQAKLIYLANPDNPSGTAYDRHTIELFVAKIPEGCLLILDEAYADFMPNTQLAEIDVYTSRVIRLRTFSKAHGLAGARVGYALAHPNYIATFHKIRQHFGVNLAGQVLCAASLRDAAYIEQVTKEVAEGRAEYYQLAESLGLRAIPSSTNFVTIDVGSIEKSIWWVKRLAEEGVFIRRPGTGALSQCIRITVGTRPERALLAEIMRKIHAEG</sequence>
<evidence type="ECO:0000313" key="12">
    <source>
        <dbReference type="Proteomes" id="UP000253940"/>
    </source>
</evidence>
<dbReference type="CDD" id="cd00609">
    <property type="entry name" value="AAT_like"/>
    <property type="match status" value="1"/>
</dbReference>
<dbReference type="AlphaFoldDB" id="A0A345P6L2"/>
<evidence type="ECO:0000256" key="4">
    <source>
        <dbReference type="ARBA" id="ARBA00022576"/>
    </source>
</evidence>
<evidence type="ECO:0000256" key="6">
    <source>
        <dbReference type="ARBA" id="ARBA00022679"/>
    </source>
</evidence>
<organism evidence="11 12">
    <name type="scientific">Aquirhabdus parva</name>
    <dbReference type="NCBI Taxonomy" id="2283318"/>
    <lineage>
        <taxon>Bacteria</taxon>
        <taxon>Pseudomonadati</taxon>
        <taxon>Pseudomonadota</taxon>
        <taxon>Gammaproteobacteria</taxon>
        <taxon>Moraxellales</taxon>
        <taxon>Moraxellaceae</taxon>
        <taxon>Aquirhabdus</taxon>
    </lineage>
</organism>
<dbReference type="InterPro" id="IPR015422">
    <property type="entry name" value="PyrdxlP-dep_Trfase_small"/>
</dbReference>
<proteinExistence type="inferred from homology"/>
<keyword evidence="5" id="KW-0028">Amino-acid biosynthesis</keyword>
<evidence type="ECO:0000256" key="5">
    <source>
        <dbReference type="ARBA" id="ARBA00022605"/>
    </source>
</evidence>
<dbReference type="GO" id="GO:0030170">
    <property type="term" value="F:pyridoxal phosphate binding"/>
    <property type="evidence" value="ECO:0007669"/>
    <property type="project" value="InterPro"/>
</dbReference>
<dbReference type="InterPro" id="IPR050106">
    <property type="entry name" value="HistidinolP_aminotransfase"/>
</dbReference>
<protein>
    <recommendedName>
        <fullName evidence="3">histidinol-phosphate transaminase</fullName>
        <ecNumber evidence="3">2.6.1.9</ecNumber>
    </recommendedName>
</protein>
<evidence type="ECO:0000256" key="8">
    <source>
        <dbReference type="ARBA" id="ARBA00023102"/>
    </source>
</evidence>
<dbReference type="InterPro" id="IPR015421">
    <property type="entry name" value="PyrdxlP-dep_Trfase_major"/>
</dbReference>
<evidence type="ECO:0000256" key="2">
    <source>
        <dbReference type="ARBA" id="ARBA00007970"/>
    </source>
</evidence>
<name>A0A345P6L2_9GAMM</name>
<keyword evidence="8" id="KW-0368">Histidine biosynthesis</keyword>
<dbReference type="EC" id="2.6.1.9" evidence="3"/>
<comment type="similarity">
    <text evidence="2">Belongs to the class-II pyridoxal-phosphate-dependent aminotransferase family. Histidinol-phosphate aminotransferase subfamily.</text>
</comment>
<evidence type="ECO:0000256" key="1">
    <source>
        <dbReference type="ARBA" id="ARBA00005011"/>
    </source>
</evidence>
<dbReference type="PANTHER" id="PTHR43643:SF6">
    <property type="entry name" value="HISTIDINOL-PHOSPHATE AMINOTRANSFERASE"/>
    <property type="match status" value="1"/>
</dbReference>
<dbReference type="Proteomes" id="UP000253940">
    <property type="component" value="Chromosome"/>
</dbReference>
<evidence type="ECO:0000259" key="10">
    <source>
        <dbReference type="Pfam" id="PF00155"/>
    </source>
</evidence>
<dbReference type="GO" id="GO:0004400">
    <property type="term" value="F:histidinol-phosphate transaminase activity"/>
    <property type="evidence" value="ECO:0007669"/>
    <property type="project" value="UniProtKB-EC"/>
</dbReference>
<accession>A0A345P6L2</accession>
<keyword evidence="6 11" id="KW-0808">Transferase</keyword>
<gene>
    <name evidence="11" type="ORF">HYN46_08765</name>
</gene>
<comment type="pathway">
    <text evidence="1">Amino-acid biosynthesis; L-histidine biosynthesis; L-histidine from 5-phospho-alpha-D-ribose 1-diphosphate: step 7/9.</text>
</comment>
<keyword evidence="12" id="KW-1185">Reference proteome</keyword>
<comment type="catalytic activity">
    <reaction evidence="9">
        <text>L-histidinol phosphate + 2-oxoglutarate = 3-(imidazol-4-yl)-2-oxopropyl phosphate + L-glutamate</text>
        <dbReference type="Rhea" id="RHEA:23744"/>
        <dbReference type="ChEBI" id="CHEBI:16810"/>
        <dbReference type="ChEBI" id="CHEBI:29985"/>
        <dbReference type="ChEBI" id="CHEBI:57766"/>
        <dbReference type="ChEBI" id="CHEBI:57980"/>
        <dbReference type="EC" id="2.6.1.9"/>
    </reaction>
</comment>
<dbReference type="Pfam" id="PF00155">
    <property type="entry name" value="Aminotran_1_2"/>
    <property type="match status" value="1"/>
</dbReference>
<dbReference type="EMBL" id="CP031222">
    <property type="protein sequence ID" value="AXI02921.1"/>
    <property type="molecule type" value="Genomic_DNA"/>
</dbReference>
<dbReference type="GO" id="GO:0000105">
    <property type="term" value="P:L-histidine biosynthetic process"/>
    <property type="evidence" value="ECO:0007669"/>
    <property type="project" value="UniProtKB-KW"/>
</dbReference>
<evidence type="ECO:0000256" key="7">
    <source>
        <dbReference type="ARBA" id="ARBA00022898"/>
    </source>
</evidence>
<keyword evidence="7" id="KW-0663">Pyridoxal phosphate</keyword>
<reference evidence="11 12" key="1">
    <citation type="submission" date="2018-07" db="EMBL/GenBank/DDBJ databases">
        <title>Genome sequencing of Moraxellaceae gen. HYN0046.</title>
        <authorList>
            <person name="Kim M."/>
            <person name="Yi H."/>
        </authorList>
    </citation>
    <scope>NUCLEOTIDE SEQUENCE [LARGE SCALE GENOMIC DNA]</scope>
    <source>
        <strain evidence="11 12">HYN0046</strain>
    </source>
</reference>
<dbReference type="Gene3D" id="3.40.640.10">
    <property type="entry name" value="Type I PLP-dependent aspartate aminotransferase-like (Major domain)"/>
    <property type="match status" value="1"/>
</dbReference>
<evidence type="ECO:0000313" key="11">
    <source>
        <dbReference type="EMBL" id="AXI02921.1"/>
    </source>
</evidence>